<name>A0ACC1YQP6_MELAZ</name>
<organism evidence="1 2">
    <name type="scientific">Melia azedarach</name>
    <name type="common">Chinaberry tree</name>
    <dbReference type="NCBI Taxonomy" id="155640"/>
    <lineage>
        <taxon>Eukaryota</taxon>
        <taxon>Viridiplantae</taxon>
        <taxon>Streptophyta</taxon>
        <taxon>Embryophyta</taxon>
        <taxon>Tracheophyta</taxon>
        <taxon>Spermatophyta</taxon>
        <taxon>Magnoliopsida</taxon>
        <taxon>eudicotyledons</taxon>
        <taxon>Gunneridae</taxon>
        <taxon>Pentapetalae</taxon>
        <taxon>rosids</taxon>
        <taxon>malvids</taxon>
        <taxon>Sapindales</taxon>
        <taxon>Meliaceae</taxon>
        <taxon>Melia</taxon>
    </lineage>
</organism>
<reference evidence="1 2" key="1">
    <citation type="journal article" date="2023" name="Science">
        <title>Complex scaffold remodeling in plant triterpene biosynthesis.</title>
        <authorList>
            <person name="De La Pena R."/>
            <person name="Hodgson H."/>
            <person name="Liu J.C."/>
            <person name="Stephenson M.J."/>
            <person name="Martin A.C."/>
            <person name="Owen C."/>
            <person name="Harkess A."/>
            <person name="Leebens-Mack J."/>
            <person name="Jimenez L.E."/>
            <person name="Osbourn A."/>
            <person name="Sattely E.S."/>
        </authorList>
    </citation>
    <scope>NUCLEOTIDE SEQUENCE [LARGE SCALE GENOMIC DNA]</scope>
    <source>
        <strain evidence="2">cv. JPN11</strain>
        <tissue evidence="1">Leaf</tissue>
    </source>
</reference>
<comment type="caution">
    <text evidence="1">The sequence shown here is derived from an EMBL/GenBank/DDBJ whole genome shotgun (WGS) entry which is preliminary data.</text>
</comment>
<proteinExistence type="predicted"/>
<evidence type="ECO:0000313" key="2">
    <source>
        <dbReference type="Proteomes" id="UP001164539"/>
    </source>
</evidence>
<protein>
    <submittedName>
        <fullName evidence="1">E3 ubiquitin-protein ligase RING1</fullName>
    </submittedName>
</protein>
<evidence type="ECO:0000313" key="1">
    <source>
        <dbReference type="EMBL" id="KAJ4725772.1"/>
    </source>
</evidence>
<sequence>MSSSPTASYWCYRCLRIVRSLSQFDGITCPFCDSGFLEQIETEVTADQLDHDISRPFSAAAMLMIDNNSQDSVQRTTLNSRRRNRRNFRNQQLAFFNPVIVLPGHSTEEDGGSNSSFELYYDDGSDSGLRPIPQSVLEFLMGSGFHLLLRQLAQIDLTGLARPENLPASKAAIDSMPTIEISSTHTSSECHCAVCTEPFELGIKARELPCKHIYHTDCILPWLAMRNSCPVCRQELPVEESPQENENLEQSGEQETMMGLSIWRLPGGGFAVGRYNGRRVAGERGLSVVFTEMDGESNERRVSPRRISWIGRSLRRERNGGGGGWFRRVFRGLGSLLTSFRSNNNDSSLSSRSNYEADMQSQRSIVLE</sequence>
<gene>
    <name evidence="1" type="ORF">OWV82_004589</name>
</gene>
<dbReference type="Proteomes" id="UP001164539">
    <property type="component" value="Chromosome 2"/>
</dbReference>
<keyword evidence="2" id="KW-1185">Reference proteome</keyword>
<accession>A0ACC1YQP6</accession>
<dbReference type="EMBL" id="CM051395">
    <property type="protein sequence ID" value="KAJ4725772.1"/>
    <property type="molecule type" value="Genomic_DNA"/>
</dbReference>